<comment type="caution">
    <text evidence="1">The sequence shown here is derived from an EMBL/GenBank/DDBJ whole genome shotgun (WGS) entry which is preliminary data.</text>
</comment>
<reference evidence="1 2" key="1">
    <citation type="submission" date="2019-06" db="EMBL/GenBank/DDBJ databases">
        <authorList>
            <person name="Palmer J.M."/>
        </authorList>
    </citation>
    <scope>NUCLEOTIDE SEQUENCE [LARGE SCALE GENOMIC DNA]</scope>
    <source>
        <strain evidence="1 2">TWF102</strain>
    </source>
</reference>
<name>A0A7C8NF28_ORBOL</name>
<dbReference type="EMBL" id="WIQW01000038">
    <property type="protein sequence ID" value="KAF3096130.1"/>
    <property type="molecule type" value="Genomic_DNA"/>
</dbReference>
<proteinExistence type="predicted"/>
<evidence type="ECO:0008006" key="3">
    <source>
        <dbReference type="Google" id="ProtNLM"/>
    </source>
</evidence>
<gene>
    <name evidence="1" type="ORF">TWF102_006757</name>
</gene>
<organism evidence="1 2">
    <name type="scientific">Orbilia oligospora</name>
    <name type="common">Nematode-trapping fungus</name>
    <name type="synonym">Arthrobotrys oligospora</name>
    <dbReference type="NCBI Taxonomy" id="2813651"/>
    <lineage>
        <taxon>Eukaryota</taxon>
        <taxon>Fungi</taxon>
        <taxon>Dikarya</taxon>
        <taxon>Ascomycota</taxon>
        <taxon>Pezizomycotina</taxon>
        <taxon>Orbiliomycetes</taxon>
        <taxon>Orbiliales</taxon>
        <taxon>Orbiliaceae</taxon>
        <taxon>Orbilia</taxon>
    </lineage>
</organism>
<evidence type="ECO:0000313" key="2">
    <source>
        <dbReference type="Proteomes" id="UP000475325"/>
    </source>
</evidence>
<sequence length="317" mass="36296">MDNNSSNLDLNLSGLRIEAGPENGLLKLPTEIHLDIIGYVSQTSDGGSESLRSLAHTSKHFYTLCFRGRFKSIILGPMTTKVFQDGGLVGAQERKYVRALRKEPMEEYFASICASIEALNLDLFPNVRKLSISYFLPESAVNNVFVAALRGIARSSFRDIMEELEIQVFDKLAFGFPDLSYTAFYRKLSESHQEMLGSKELSYRRVEEWVKAEMPELPALEVLRIFHSSIANPLDEFETIQFYKAAFYYLLLMLAPRLDEVHVGLGNPEISAHDETLWPSDELSKRRMDSNHLGLIRVPRRRKGLWKRYRFGIFQEA</sequence>
<accession>A0A7C8NF28</accession>
<dbReference type="AlphaFoldDB" id="A0A7C8NF28"/>
<protein>
    <recommendedName>
        <fullName evidence="3">F-box domain-containing protein</fullName>
    </recommendedName>
</protein>
<evidence type="ECO:0000313" key="1">
    <source>
        <dbReference type="EMBL" id="KAF3096130.1"/>
    </source>
</evidence>
<dbReference type="Proteomes" id="UP000475325">
    <property type="component" value="Unassembled WGS sequence"/>
</dbReference>